<dbReference type="InterPro" id="IPR021127">
    <property type="entry name" value="CRISPR_associated_Cas2"/>
</dbReference>
<evidence type="ECO:0000256" key="5">
    <source>
        <dbReference type="ARBA" id="ARBA00022842"/>
    </source>
</evidence>
<organism evidence="8 9">
    <name type="scientific">Candidatus Nomurabacteria bacterium GW2011_GWD2_39_12</name>
    <dbReference type="NCBI Taxonomy" id="1618759"/>
    <lineage>
        <taxon>Bacteria</taxon>
        <taxon>Candidatus Nomuraibacteriota</taxon>
    </lineage>
</organism>
<protein>
    <recommendedName>
        <fullName evidence="7">Transcriptional repressor PaaX-like central Cas2-like domain-containing protein</fullName>
    </recommendedName>
</protein>
<gene>
    <name evidence="8" type="ORF">UT27_C0011G0011</name>
</gene>
<proteinExistence type="predicted"/>
<evidence type="ECO:0000313" key="9">
    <source>
        <dbReference type="Proteomes" id="UP000033998"/>
    </source>
</evidence>
<evidence type="ECO:0000256" key="6">
    <source>
        <dbReference type="ARBA" id="ARBA00023118"/>
    </source>
</evidence>
<comment type="caution">
    <text evidence="8">The sequence shown here is derived from an EMBL/GenBank/DDBJ whole genome shotgun (WGS) entry which is preliminary data.</text>
</comment>
<feature type="domain" description="Transcriptional repressor PaaX-like central Cas2-like" evidence="7">
    <location>
        <begin position="62"/>
        <end position="124"/>
    </location>
</feature>
<dbReference type="GO" id="GO:0004521">
    <property type="term" value="F:RNA endonuclease activity"/>
    <property type="evidence" value="ECO:0007669"/>
    <property type="project" value="InterPro"/>
</dbReference>
<keyword evidence="3" id="KW-0255">Endonuclease</keyword>
<evidence type="ECO:0000313" key="8">
    <source>
        <dbReference type="EMBL" id="KKR01126.1"/>
    </source>
</evidence>
<name>A0A837HNB3_9BACT</name>
<dbReference type="SUPFAM" id="SSF143430">
    <property type="entry name" value="TTP0101/SSO1404-like"/>
    <property type="match status" value="1"/>
</dbReference>
<dbReference type="Pfam" id="PF20803">
    <property type="entry name" value="PaaX_M"/>
    <property type="match status" value="1"/>
</dbReference>
<reference evidence="8 9" key="1">
    <citation type="journal article" date="2015" name="Nature">
        <title>rRNA introns, odd ribosomes, and small enigmatic genomes across a large radiation of phyla.</title>
        <authorList>
            <person name="Brown C.T."/>
            <person name="Hug L.A."/>
            <person name="Thomas B.C."/>
            <person name="Sharon I."/>
            <person name="Castelle C.J."/>
            <person name="Singh A."/>
            <person name="Wilkins M.J."/>
            <person name="Williams K.H."/>
            <person name="Banfield J.F."/>
        </authorList>
    </citation>
    <scope>NUCLEOTIDE SEQUENCE [LARGE SCALE GENOMIC DNA]</scope>
</reference>
<accession>A0A837HNB3</accession>
<evidence type="ECO:0000256" key="4">
    <source>
        <dbReference type="ARBA" id="ARBA00022801"/>
    </source>
</evidence>
<dbReference type="Gene3D" id="3.30.70.2650">
    <property type="match status" value="1"/>
</dbReference>
<dbReference type="EMBL" id="LBWE01000011">
    <property type="protein sequence ID" value="KKR01126.1"/>
    <property type="molecule type" value="Genomic_DNA"/>
</dbReference>
<evidence type="ECO:0000256" key="3">
    <source>
        <dbReference type="ARBA" id="ARBA00022759"/>
    </source>
</evidence>
<sequence length="134" mass="15968">MCSRRYNLPMGRTFNYKGVKVNAFGLPIWLDESRAKKKDRKRKFYHLAFSCHFTKDAPKNLIVMYDITDDKKKERDWFRRHLQKFNYEMIQRSVWVGPSPLPKDFLDYVKAIGLKAHLKTFKLAKSYTGKEGNI</sequence>
<evidence type="ECO:0000259" key="7">
    <source>
        <dbReference type="Pfam" id="PF20803"/>
    </source>
</evidence>
<keyword evidence="6" id="KW-0051">Antiviral defense</keyword>
<keyword evidence="2" id="KW-0479">Metal-binding</keyword>
<dbReference type="GO" id="GO:0043571">
    <property type="term" value="P:maintenance of CRISPR repeat elements"/>
    <property type="evidence" value="ECO:0007669"/>
    <property type="project" value="InterPro"/>
</dbReference>
<keyword evidence="4" id="KW-0378">Hydrolase</keyword>
<evidence type="ECO:0000256" key="1">
    <source>
        <dbReference type="ARBA" id="ARBA00022722"/>
    </source>
</evidence>
<dbReference type="InterPro" id="IPR048846">
    <property type="entry name" value="PaaX-like_central"/>
</dbReference>
<dbReference type="Proteomes" id="UP000033998">
    <property type="component" value="Unassembled WGS sequence"/>
</dbReference>
<dbReference type="AlphaFoldDB" id="A0A837HNB3"/>
<keyword evidence="5" id="KW-0460">Magnesium</keyword>
<dbReference type="NCBIfam" id="TIGR01573">
    <property type="entry name" value="cas2"/>
    <property type="match status" value="1"/>
</dbReference>
<keyword evidence="1" id="KW-0540">Nuclease</keyword>
<evidence type="ECO:0000256" key="2">
    <source>
        <dbReference type="ARBA" id="ARBA00022723"/>
    </source>
</evidence>